<evidence type="ECO:0000313" key="2">
    <source>
        <dbReference type="EMBL" id="MFC4391870.1"/>
    </source>
</evidence>
<dbReference type="Proteomes" id="UP001595719">
    <property type="component" value="Unassembled WGS sequence"/>
</dbReference>
<dbReference type="InterPro" id="IPR041519">
    <property type="entry name" value="HEPN_RiboL-PSP"/>
</dbReference>
<sequence length="223" mass="26216">MPSNSYLDFLELLQDVEQLRNTHFEYSQGKRGKKKLGYLTRSSIVMLCAAWERYCENILLECIDKILDTNIQASALSKYIKEHISEKVRNSKNNIYPIELADNGWKNLWKGYAINETNALNTPNSENLNKLFKRFLGIEDFTSMWHKKSIIQINEFIKTRGEIAHNGSKARYVRFSALLKNIELITENAIQIDYLLSQYLKTVYTVNQTWEESYYRKLSSYNK</sequence>
<evidence type="ECO:0000313" key="3">
    <source>
        <dbReference type="Proteomes" id="UP001595719"/>
    </source>
</evidence>
<comment type="caution">
    <text evidence="2">The sequence shown here is derived from an EMBL/GenBank/DDBJ whole genome shotgun (WGS) entry which is preliminary data.</text>
</comment>
<dbReference type="EMBL" id="JBHSCO010000003">
    <property type="protein sequence ID" value="MFC4391870.1"/>
    <property type="molecule type" value="Genomic_DNA"/>
</dbReference>
<feature type="domain" description="RiboL-PSP-HEPN" evidence="1">
    <location>
        <begin position="28"/>
        <end position="196"/>
    </location>
</feature>
<reference evidence="3" key="1">
    <citation type="journal article" date="2019" name="Int. J. Syst. Evol. Microbiol.">
        <title>The Global Catalogue of Microorganisms (GCM) 10K type strain sequencing project: providing services to taxonomists for standard genome sequencing and annotation.</title>
        <authorList>
            <consortium name="The Broad Institute Genomics Platform"/>
            <consortium name="The Broad Institute Genome Sequencing Center for Infectious Disease"/>
            <person name="Wu L."/>
            <person name="Ma J."/>
        </authorList>
    </citation>
    <scope>NUCLEOTIDE SEQUENCE [LARGE SCALE GENOMIC DNA]</scope>
    <source>
        <strain evidence="3">CGMCC 1.15345</strain>
    </source>
</reference>
<gene>
    <name evidence="2" type="ORF">ACFOY0_12770</name>
</gene>
<keyword evidence="3" id="KW-1185">Reference proteome</keyword>
<dbReference type="Pfam" id="PF18735">
    <property type="entry name" value="HEPN_RiboL-PSP"/>
    <property type="match status" value="1"/>
</dbReference>
<accession>A0ABV8W979</accession>
<proteinExistence type="predicted"/>
<dbReference type="RefSeq" id="WP_179003962.1">
    <property type="nucleotide sequence ID" value="NZ_JBHSCO010000003.1"/>
</dbReference>
<name>A0ABV8W979_9FLAO</name>
<evidence type="ECO:0000259" key="1">
    <source>
        <dbReference type="Pfam" id="PF18735"/>
    </source>
</evidence>
<protein>
    <submittedName>
        <fullName evidence="2">HEPN domain-containing protein</fullName>
    </submittedName>
</protein>
<organism evidence="2 3">
    <name type="scientific">Flavobacterium quisquiliarum</name>
    <dbReference type="NCBI Taxonomy" id="1834436"/>
    <lineage>
        <taxon>Bacteria</taxon>
        <taxon>Pseudomonadati</taxon>
        <taxon>Bacteroidota</taxon>
        <taxon>Flavobacteriia</taxon>
        <taxon>Flavobacteriales</taxon>
        <taxon>Flavobacteriaceae</taxon>
        <taxon>Flavobacterium</taxon>
    </lineage>
</organism>